<dbReference type="InterPro" id="IPR003587">
    <property type="entry name" value="Hint_dom_N"/>
</dbReference>
<dbReference type="InterPro" id="IPR036844">
    <property type="entry name" value="Hint_dom_sf"/>
</dbReference>
<organism evidence="6 7">
    <name type="scientific">Galdieria sulphuraria</name>
    <name type="common">Red alga</name>
    <dbReference type="NCBI Taxonomy" id="130081"/>
    <lineage>
        <taxon>Eukaryota</taxon>
        <taxon>Rhodophyta</taxon>
        <taxon>Bangiophyceae</taxon>
        <taxon>Galdieriales</taxon>
        <taxon>Galdieriaceae</taxon>
        <taxon>Galdieria</taxon>
    </lineage>
</organism>
<evidence type="ECO:0000313" key="7">
    <source>
        <dbReference type="Proteomes" id="UP000030680"/>
    </source>
</evidence>
<dbReference type="GO" id="GO:0005509">
    <property type="term" value="F:calcium ion binding"/>
    <property type="evidence" value="ECO:0007669"/>
    <property type="project" value="TreeGrafter"/>
</dbReference>
<dbReference type="SMART" id="SM00305">
    <property type="entry name" value="HintC"/>
    <property type="match status" value="1"/>
</dbReference>
<dbReference type="KEGG" id="gsl:Gasu_64100"/>
<dbReference type="GO" id="GO:0016540">
    <property type="term" value="P:protein autoprocessing"/>
    <property type="evidence" value="ECO:0007669"/>
    <property type="project" value="InterPro"/>
</dbReference>
<dbReference type="GO" id="GO:0010468">
    <property type="term" value="P:regulation of gene expression"/>
    <property type="evidence" value="ECO:0007669"/>
    <property type="project" value="TreeGrafter"/>
</dbReference>
<feature type="region of interest" description="Disordered" evidence="3">
    <location>
        <begin position="45"/>
        <end position="75"/>
    </location>
</feature>
<dbReference type="PRINTS" id="PR00632">
    <property type="entry name" value="SONICHHOG"/>
</dbReference>
<dbReference type="GO" id="GO:0007224">
    <property type="term" value="P:smoothened signaling pathway"/>
    <property type="evidence" value="ECO:0007669"/>
    <property type="project" value="TreeGrafter"/>
</dbReference>
<proteinExistence type="predicted"/>
<feature type="domain" description="Hint" evidence="4">
    <location>
        <begin position="289"/>
        <end position="333"/>
    </location>
</feature>
<name>M2X7X5_GALSU</name>
<dbReference type="GeneID" id="17084924"/>
<evidence type="ECO:0000256" key="1">
    <source>
        <dbReference type="ARBA" id="ARBA00022473"/>
    </source>
</evidence>
<dbReference type="Pfam" id="PF01079">
    <property type="entry name" value="Hint"/>
    <property type="match status" value="1"/>
</dbReference>
<sequence length="374" mass="41166">MANIVSRYVVNKVTPFYPHYKPYICYQKGDNSFFYIPDQIESCTSDAKPTSTPPATASPTPIPTPSPSASPVPLSITIQKDQPDSSCSDPFQISVDLYNHSSSCLQNKIFSLQVSLCSGQEGNIFVQQSNTQVYVVPEGCGGSSKLQLCYLTSSQCLSIDSGSCQSLEAYQSFLSLGDYSMISASVSVQGPNCKSSSSSGLSCFPGSSQVITPEGPKPISLLRKGDLVLDVENSFTPVLGFLHRDPRQLSQFLTFQLKDGNFSVSPDHLVFSAGNFIFAKDIRLESYLQGVEQKERIRNVTIAKQVGVYAPLTKSGHLFVDGIYCSCYAHYPSHYFAHLAFWPWRLFGSKTLQYNGIMPYAKWLLENFSPSVKI</sequence>
<dbReference type="InterPro" id="IPR001767">
    <property type="entry name" value="Hedgehog_Hint"/>
</dbReference>
<dbReference type="GO" id="GO:0001708">
    <property type="term" value="P:cell fate specification"/>
    <property type="evidence" value="ECO:0007669"/>
    <property type="project" value="TreeGrafter"/>
</dbReference>
<dbReference type="OrthoDB" id="5212at2759"/>
<evidence type="ECO:0000313" key="6">
    <source>
        <dbReference type="EMBL" id="EME25932.1"/>
    </source>
</evidence>
<dbReference type="EMBL" id="KB454710">
    <property type="protein sequence ID" value="EME25932.1"/>
    <property type="molecule type" value="Genomic_DNA"/>
</dbReference>
<dbReference type="RefSeq" id="XP_005702452.1">
    <property type="nucleotide sequence ID" value="XM_005702395.1"/>
</dbReference>
<keyword evidence="7" id="KW-1185">Reference proteome</keyword>
<evidence type="ECO:0000256" key="2">
    <source>
        <dbReference type="ARBA" id="ARBA00022729"/>
    </source>
</evidence>
<dbReference type="CDD" id="cd00081">
    <property type="entry name" value="Hint"/>
    <property type="match status" value="1"/>
</dbReference>
<evidence type="ECO:0000259" key="4">
    <source>
        <dbReference type="SMART" id="SM00305"/>
    </source>
</evidence>
<dbReference type="Proteomes" id="UP000030680">
    <property type="component" value="Unassembled WGS sequence"/>
</dbReference>
<feature type="domain" description="Hint" evidence="5">
    <location>
        <begin position="201"/>
        <end position="292"/>
    </location>
</feature>
<dbReference type="PANTHER" id="PTHR11889">
    <property type="entry name" value="HEDGEHOG"/>
    <property type="match status" value="1"/>
</dbReference>
<dbReference type="Gene3D" id="2.170.16.10">
    <property type="entry name" value="Hedgehog/Intein (Hint) domain"/>
    <property type="match status" value="1"/>
</dbReference>
<dbReference type="PANTHER" id="PTHR11889:SF31">
    <property type="entry name" value="PROTEIN HEDGEHOG"/>
    <property type="match status" value="1"/>
</dbReference>
<evidence type="ECO:0000256" key="3">
    <source>
        <dbReference type="SAM" id="MobiDB-lite"/>
    </source>
</evidence>
<dbReference type="SMART" id="SM00306">
    <property type="entry name" value="HintN"/>
    <property type="match status" value="1"/>
</dbReference>
<dbReference type="InterPro" id="IPR001657">
    <property type="entry name" value="Hedgehog"/>
</dbReference>
<feature type="compositionally biased region" description="Pro residues" evidence="3">
    <location>
        <begin position="60"/>
        <end position="70"/>
    </location>
</feature>
<dbReference type="eggNOG" id="KOG3638">
    <property type="taxonomic scope" value="Eukaryota"/>
</dbReference>
<evidence type="ECO:0000259" key="5">
    <source>
        <dbReference type="SMART" id="SM00306"/>
    </source>
</evidence>
<gene>
    <name evidence="6" type="ORF">Gasu_64100</name>
</gene>
<reference evidence="7" key="1">
    <citation type="journal article" date="2013" name="Science">
        <title>Gene transfer from bacteria and archaea facilitated evolution of an extremophilic eukaryote.</title>
        <authorList>
            <person name="Schonknecht G."/>
            <person name="Chen W.H."/>
            <person name="Ternes C.M."/>
            <person name="Barbier G.G."/>
            <person name="Shrestha R.P."/>
            <person name="Stanke M."/>
            <person name="Brautigam A."/>
            <person name="Baker B.J."/>
            <person name="Banfield J.F."/>
            <person name="Garavito R.M."/>
            <person name="Carr K."/>
            <person name="Wilkerson C."/>
            <person name="Rensing S.A."/>
            <person name="Gagneul D."/>
            <person name="Dickenson N.E."/>
            <person name="Oesterhelt C."/>
            <person name="Lercher M.J."/>
            <person name="Weber A.P."/>
        </authorList>
    </citation>
    <scope>NUCLEOTIDE SEQUENCE [LARGE SCALE GENOMIC DNA]</scope>
    <source>
        <strain evidence="7">074W</strain>
    </source>
</reference>
<dbReference type="InterPro" id="IPR003586">
    <property type="entry name" value="Hint_dom_C"/>
</dbReference>
<accession>M2X7X5</accession>
<dbReference type="SUPFAM" id="SSF51294">
    <property type="entry name" value="Hedgehog/intein (Hint) domain"/>
    <property type="match status" value="1"/>
</dbReference>
<dbReference type="GO" id="GO:0005113">
    <property type="term" value="F:patched binding"/>
    <property type="evidence" value="ECO:0007669"/>
    <property type="project" value="TreeGrafter"/>
</dbReference>
<dbReference type="AlphaFoldDB" id="M2X7X5"/>
<dbReference type="GO" id="GO:0007267">
    <property type="term" value="P:cell-cell signaling"/>
    <property type="evidence" value="ECO:0007669"/>
    <property type="project" value="InterPro"/>
</dbReference>
<protein>
    <submittedName>
        <fullName evidence="6">Hedgehog-like protein</fullName>
    </submittedName>
</protein>
<dbReference type="GO" id="GO:0005615">
    <property type="term" value="C:extracellular space"/>
    <property type="evidence" value="ECO:0007669"/>
    <property type="project" value="TreeGrafter"/>
</dbReference>
<keyword evidence="1" id="KW-0217">Developmental protein</keyword>
<keyword evidence="2" id="KW-0732">Signal</keyword>
<dbReference type="STRING" id="130081.M2X7X5"/>
<feature type="compositionally biased region" description="Low complexity" evidence="3">
    <location>
        <begin position="45"/>
        <end position="59"/>
    </location>
</feature>
<dbReference type="Gramene" id="EME25932">
    <property type="protein sequence ID" value="EME25932"/>
    <property type="gene ID" value="Gasu_64100"/>
</dbReference>
<dbReference type="InterPro" id="IPR050387">
    <property type="entry name" value="Hedgehog_Signaling"/>
</dbReference>